<feature type="domain" description="Leucine-binding protein" evidence="4">
    <location>
        <begin position="26"/>
        <end position="375"/>
    </location>
</feature>
<proteinExistence type="inferred from homology"/>
<comment type="similarity">
    <text evidence="1">Belongs to the leucine-binding protein family.</text>
</comment>
<name>A0A5C1E486_9RHOO</name>
<organism evidence="5 6">
    <name type="scientific">Oryzomicrobium terrae</name>
    <dbReference type="NCBI Taxonomy" id="1735038"/>
    <lineage>
        <taxon>Bacteria</taxon>
        <taxon>Pseudomonadati</taxon>
        <taxon>Pseudomonadota</taxon>
        <taxon>Betaproteobacteria</taxon>
        <taxon>Rhodocyclales</taxon>
        <taxon>Rhodocyclaceae</taxon>
        <taxon>Oryzomicrobium</taxon>
    </lineage>
</organism>
<dbReference type="Pfam" id="PF13458">
    <property type="entry name" value="Peripla_BP_6"/>
    <property type="match status" value="1"/>
</dbReference>
<evidence type="ECO:0000256" key="1">
    <source>
        <dbReference type="ARBA" id="ARBA00010062"/>
    </source>
</evidence>
<dbReference type="RefSeq" id="WP_054619661.1">
    <property type="nucleotide sequence ID" value="NZ_CP022579.1"/>
</dbReference>
<dbReference type="KEGG" id="otr:OTERR_02600"/>
<dbReference type="AlphaFoldDB" id="A0A5C1E486"/>
<evidence type="ECO:0000313" key="6">
    <source>
        <dbReference type="Proteomes" id="UP000323671"/>
    </source>
</evidence>
<sequence length="386" mass="40361">MRAFVTSTPLVALLAGLFAVPALADTVKVGVIASSTGVTAVVGIPQKNTVALLPTEVAGVKIDYTVLDDASDPTNAVTNVKKLIAETKVDALIGPTTTPAALAMLDFVAEAKTPLITTVGSAAVIEPMDDKKRWVFKTTQNDGLIAEALVAHMAKTGIKTVGFIGFNDPYGENWYKSFAALAEKHGIKLVASERYTRTDASVTGQVLKLIAARPEAVFIAATGGPAVLPQVALAEKGYKGKVYQTHGVATNDFIKLGGKVVEGTLMAGGPMLVADDLPASNPIKAVAQGYIKAYEGKYGAGTTSTFGANTFDAGLLLQKAIPQALKAGKPGSEAFRVALRDALEKSKEVVGAQGVFTMSPANHNGMDQRARLMMTVKHGKWVALHE</sequence>
<feature type="chain" id="PRO_5023062254" evidence="3">
    <location>
        <begin position="25"/>
        <end position="386"/>
    </location>
</feature>
<dbReference type="EMBL" id="CP022579">
    <property type="protein sequence ID" value="QEL63736.1"/>
    <property type="molecule type" value="Genomic_DNA"/>
</dbReference>
<dbReference type="InterPro" id="IPR028082">
    <property type="entry name" value="Peripla_BP_I"/>
</dbReference>
<keyword evidence="2 3" id="KW-0732">Signal</keyword>
<dbReference type="PANTHER" id="PTHR30483">
    <property type="entry name" value="LEUCINE-SPECIFIC-BINDING PROTEIN"/>
    <property type="match status" value="1"/>
</dbReference>
<dbReference type="SUPFAM" id="SSF53822">
    <property type="entry name" value="Periplasmic binding protein-like I"/>
    <property type="match status" value="1"/>
</dbReference>
<reference evidence="5 6" key="1">
    <citation type="submission" date="2017-07" db="EMBL/GenBank/DDBJ databases">
        <title>Complete genome sequence of Oryzomicrobium terrae TPP412.</title>
        <authorList>
            <person name="Chiu L.-W."/>
            <person name="Lo K.-J."/>
            <person name="Tsai Y.-M."/>
            <person name="Lin S.-S."/>
            <person name="Kuo C.-H."/>
            <person name="Liu C.-T."/>
        </authorList>
    </citation>
    <scope>NUCLEOTIDE SEQUENCE [LARGE SCALE GENOMIC DNA]</scope>
    <source>
        <strain evidence="5 6">TPP412</strain>
    </source>
</reference>
<accession>A0A5C1E486</accession>
<keyword evidence="6" id="KW-1185">Reference proteome</keyword>
<evidence type="ECO:0000259" key="4">
    <source>
        <dbReference type="Pfam" id="PF13458"/>
    </source>
</evidence>
<dbReference type="CDD" id="cd06333">
    <property type="entry name" value="PBP1_ABC_RPA1789-like"/>
    <property type="match status" value="1"/>
</dbReference>
<dbReference type="PANTHER" id="PTHR30483:SF38">
    <property type="entry name" value="BLR7848 PROTEIN"/>
    <property type="match status" value="1"/>
</dbReference>
<evidence type="ECO:0000256" key="2">
    <source>
        <dbReference type="ARBA" id="ARBA00022729"/>
    </source>
</evidence>
<dbReference type="Proteomes" id="UP000323671">
    <property type="component" value="Chromosome"/>
</dbReference>
<evidence type="ECO:0000313" key="5">
    <source>
        <dbReference type="EMBL" id="QEL63736.1"/>
    </source>
</evidence>
<dbReference type="Gene3D" id="3.40.50.2300">
    <property type="match status" value="2"/>
</dbReference>
<dbReference type="InterPro" id="IPR028081">
    <property type="entry name" value="Leu-bd"/>
</dbReference>
<feature type="signal peptide" evidence="3">
    <location>
        <begin position="1"/>
        <end position="24"/>
    </location>
</feature>
<gene>
    <name evidence="5" type="primary">livK</name>
    <name evidence="5" type="ORF">OTERR_02600</name>
</gene>
<protein>
    <submittedName>
        <fullName evidence="5">Branched-chain amino acid ABC transporter substrate-binding protein</fullName>
    </submittedName>
</protein>
<dbReference type="InterPro" id="IPR051010">
    <property type="entry name" value="BCAA_transport"/>
</dbReference>
<evidence type="ECO:0000256" key="3">
    <source>
        <dbReference type="SAM" id="SignalP"/>
    </source>
</evidence>